<organism evidence="2 3">
    <name type="scientific">Paenibacillus curdlanolyticus YK9</name>
    <dbReference type="NCBI Taxonomy" id="717606"/>
    <lineage>
        <taxon>Bacteria</taxon>
        <taxon>Bacillati</taxon>
        <taxon>Bacillota</taxon>
        <taxon>Bacilli</taxon>
        <taxon>Bacillales</taxon>
        <taxon>Paenibacillaceae</taxon>
        <taxon>Paenibacillus</taxon>
    </lineage>
</organism>
<evidence type="ECO:0000313" key="2">
    <source>
        <dbReference type="EMBL" id="EFM11555.1"/>
    </source>
</evidence>
<dbReference type="EMBL" id="AEDD01000004">
    <property type="protein sequence ID" value="EFM11555.1"/>
    <property type="molecule type" value="Genomic_DNA"/>
</dbReference>
<gene>
    <name evidence="2" type="ORF">PaecuDRAFT_2005</name>
</gene>
<dbReference type="STRING" id="717606.PaecuDRAFT_2005"/>
<keyword evidence="3" id="KW-1185">Reference proteome</keyword>
<name>E0I7K2_9BACL</name>
<dbReference type="Proteomes" id="UP000005387">
    <property type="component" value="Unassembled WGS sequence"/>
</dbReference>
<dbReference type="AlphaFoldDB" id="E0I7K2"/>
<keyword evidence="1" id="KW-0812">Transmembrane</keyword>
<feature type="transmembrane region" description="Helical" evidence="1">
    <location>
        <begin position="32"/>
        <end position="55"/>
    </location>
</feature>
<dbReference type="RefSeq" id="WP_006038011.1">
    <property type="nucleotide sequence ID" value="NZ_AEDD01000004.1"/>
</dbReference>
<sequence length="85" mass="9205">MPYPAAAIIVVFAALMVLVGGPLIRKKWYRDFAVFFFLLAWSSFMAIGIAMNGSFAESLTTVYWVGVVLKPISAMLGLTVGEGVD</sequence>
<dbReference type="eggNOG" id="ENOG50307FG">
    <property type="taxonomic scope" value="Bacteria"/>
</dbReference>
<evidence type="ECO:0000256" key="1">
    <source>
        <dbReference type="SAM" id="Phobius"/>
    </source>
</evidence>
<reference evidence="2 3" key="1">
    <citation type="submission" date="2010-07" db="EMBL/GenBank/DDBJ databases">
        <title>The draft genome of Paenibacillus curdlanolyticus YK9.</title>
        <authorList>
            <consortium name="US DOE Joint Genome Institute (JGI-PGF)"/>
            <person name="Lucas S."/>
            <person name="Copeland A."/>
            <person name="Lapidus A."/>
            <person name="Cheng J.-F."/>
            <person name="Bruce D."/>
            <person name="Goodwin L."/>
            <person name="Pitluck S."/>
            <person name="Land M.L."/>
            <person name="Hauser L."/>
            <person name="Chang Y.-J."/>
            <person name="Jeffries C."/>
            <person name="Anderson I.J."/>
            <person name="Johnson E."/>
            <person name="Loganathan U."/>
            <person name="Mulhopadhyay B."/>
            <person name="Kyrpides N."/>
            <person name="Woyke T.J."/>
        </authorList>
    </citation>
    <scope>NUCLEOTIDE SEQUENCE [LARGE SCALE GENOMIC DNA]</scope>
    <source>
        <strain evidence="2 3">YK9</strain>
    </source>
</reference>
<keyword evidence="1" id="KW-0472">Membrane</keyword>
<accession>E0I7K2</accession>
<proteinExistence type="predicted"/>
<dbReference type="OrthoDB" id="2629931at2"/>
<keyword evidence="1" id="KW-1133">Transmembrane helix</keyword>
<evidence type="ECO:0000313" key="3">
    <source>
        <dbReference type="Proteomes" id="UP000005387"/>
    </source>
</evidence>
<feature type="transmembrane region" description="Helical" evidence="1">
    <location>
        <begin position="6"/>
        <end position="25"/>
    </location>
</feature>
<feature type="transmembrane region" description="Helical" evidence="1">
    <location>
        <begin position="61"/>
        <end position="81"/>
    </location>
</feature>
<protein>
    <submittedName>
        <fullName evidence="2">Uncharacterized protein</fullName>
    </submittedName>
</protein>